<organism evidence="2 3">
    <name type="scientific">Cercospora berteroae</name>
    <dbReference type="NCBI Taxonomy" id="357750"/>
    <lineage>
        <taxon>Eukaryota</taxon>
        <taxon>Fungi</taxon>
        <taxon>Dikarya</taxon>
        <taxon>Ascomycota</taxon>
        <taxon>Pezizomycotina</taxon>
        <taxon>Dothideomycetes</taxon>
        <taxon>Dothideomycetidae</taxon>
        <taxon>Mycosphaerellales</taxon>
        <taxon>Mycosphaerellaceae</taxon>
        <taxon>Cercospora</taxon>
    </lineage>
</organism>
<dbReference type="PANTHER" id="PTHR32487">
    <property type="entry name" value="3-OXO-DELTA(4,5)-STEROID 5-BETA-REDUCTASE"/>
    <property type="match status" value="1"/>
</dbReference>
<sequence length="449" mass="50475">MSSANYPLRNSGIYRNIPTFDPSIKGLTALICGGSGISGFHALRALLDSPERWSTIYILSRSPLPEKMAALLTENQRKRTKHIPVNLQGSGEEIAQSLREARVKPDYIFFYSYMTAENENAMDAKVSQKLYDLNVPLVKNLLEALPKADIQPKRILLQTGGKHYGMHIGRGRNPVIESDPAPKHLQPKQFYYEQSRLLEQYCKDHPETGWNVVRPFPIIGSVTQTWLNTAYPFGVYAAVQAHKGEPLEFGGDWEAWQFAYSMSTARMTGYLSEWAVLEDKNANQAFNAADGSLLSMDRFFHELARWYSASKGVKLPKPDSERSFPKSLSFAGGKDAPLGYGPPLELPLEFTLADWARKPVNQQAWKEIREQSGGKITHDPFENDKEIGNTFLGEYAYVRYGVIGQDKVRRAGFTGYVDTIESFFETYAEFAKLGMLPEMKVYAANPLGA</sequence>
<feature type="domain" description="PRISE-like Rossmann-fold" evidence="1">
    <location>
        <begin position="29"/>
        <end position="316"/>
    </location>
</feature>
<dbReference type="STRING" id="357750.A0A2S6C4C6"/>
<comment type="caution">
    <text evidence="2">The sequence shown here is derived from an EMBL/GenBank/DDBJ whole genome shotgun (WGS) entry which is preliminary data.</text>
</comment>
<dbReference type="SUPFAM" id="SSF51735">
    <property type="entry name" value="NAD(P)-binding Rossmann-fold domains"/>
    <property type="match status" value="1"/>
</dbReference>
<dbReference type="PANTHER" id="PTHR32487:SF29">
    <property type="entry name" value="NAD-DEPENDENT EPIMERASE_DEHYDRATASE DOMAIN-CONTAINING PROTEIN"/>
    <property type="match status" value="1"/>
</dbReference>
<dbReference type="AlphaFoldDB" id="A0A2S6C4C6"/>
<reference evidence="3" key="1">
    <citation type="journal article" date="2017" name="bioRxiv">
        <title>Conservation of a gene cluster reveals novel cercosporin biosynthetic mechanisms and extends production to the genus Colletotrichum.</title>
        <authorList>
            <person name="de Jonge R."/>
            <person name="Ebert M.K."/>
            <person name="Huitt-Roehl C.R."/>
            <person name="Pal P."/>
            <person name="Suttle J.C."/>
            <person name="Spanner R.E."/>
            <person name="Neubauer J.D."/>
            <person name="Jurick W.M.II."/>
            <person name="Stott K.A."/>
            <person name="Secor G.A."/>
            <person name="Thomma B.P.H.J."/>
            <person name="Van de Peer Y."/>
            <person name="Townsend C.A."/>
            <person name="Bolton M.D."/>
        </authorList>
    </citation>
    <scope>NUCLEOTIDE SEQUENCE [LARGE SCALE GENOMIC DNA]</scope>
    <source>
        <strain evidence="3">CBS538.71</strain>
    </source>
</reference>
<dbReference type="EMBL" id="PNEN01000561">
    <property type="protein sequence ID" value="PPJ54556.1"/>
    <property type="molecule type" value="Genomic_DNA"/>
</dbReference>
<evidence type="ECO:0000313" key="3">
    <source>
        <dbReference type="Proteomes" id="UP000237631"/>
    </source>
</evidence>
<protein>
    <recommendedName>
        <fullName evidence="1">PRISE-like Rossmann-fold domain-containing protein</fullName>
    </recommendedName>
</protein>
<dbReference type="Pfam" id="PF22917">
    <property type="entry name" value="PRISE"/>
    <property type="match status" value="1"/>
</dbReference>
<name>A0A2S6C4C6_9PEZI</name>
<evidence type="ECO:0000313" key="2">
    <source>
        <dbReference type="EMBL" id="PPJ54556.1"/>
    </source>
</evidence>
<proteinExistence type="predicted"/>
<dbReference type="InterPro" id="IPR055222">
    <property type="entry name" value="PRISE-like_Rossmann-fold"/>
</dbReference>
<keyword evidence="3" id="KW-1185">Reference proteome</keyword>
<dbReference type="Proteomes" id="UP000237631">
    <property type="component" value="Unassembled WGS sequence"/>
</dbReference>
<dbReference type="OrthoDB" id="1731983at2759"/>
<accession>A0A2S6C4C6</accession>
<evidence type="ECO:0000259" key="1">
    <source>
        <dbReference type="Pfam" id="PF22917"/>
    </source>
</evidence>
<dbReference type="Gene3D" id="3.40.50.720">
    <property type="entry name" value="NAD(P)-binding Rossmann-like Domain"/>
    <property type="match status" value="1"/>
</dbReference>
<gene>
    <name evidence="2" type="ORF">CBER1_06642</name>
</gene>
<dbReference type="InterPro" id="IPR036291">
    <property type="entry name" value="NAD(P)-bd_dom_sf"/>
</dbReference>